<keyword evidence="5 6" id="KW-0472">Membrane</keyword>
<protein>
    <submittedName>
        <fullName evidence="7">Transporter (MFS superfamily) protein</fullName>
    </submittedName>
</protein>
<evidence type="ECO:0000256" key="4">
    <source>
        <dbReference type="ARBA" id="ARBA00022989"/>
    </source>
</evidence>
<accession>A0ABN0G2Z2</accession>
<dbReference type="PANTHER" id="PTHR12778">
    <property type="entry name" value="SOLUTE CARRIER FAMILY 33 ACETYL-COA TRANSPORTER -RELATED"/>
    <property type="match status" value="1"/>
</dbReference>
<keyword evidence="2" id="KW-0813">Transport</keyword>
<sequence>MTGDRMSEPHHLAGDRSPAVAQVPGIARVLTVVAILYIAIGSVLGFVQGGLGPILRAQGVTLASLQWVYALYLPFGVAFLWAPWLDARRLRRLGHRTGWIVAAQGVAVVATLGIAALPGAPVAWLFALGLVATAAVATMDLSLDALTVEQTPPSGRTLVAAAKMGGMAFGLLLGGGALVWAYPSAGWRLTFALLAAILAVSLLPVALLVAADRAAPRIANRSLPGWRDALRDAPTRARLLATIALTVMLMLLFNFNRLLLVDLGLPLQRIGALLGTLVPAANLAAAVAAGWAARRWRPATICATGATACVASVAVLAVAAARGDAALATTGAVLVGAASAWTFISMGGAILGWAAGRQPATVYALFYSSGRLVGTFGLLGMPKLIATVGWPAFYAGAGVAFALAAAVFLALLARGGAVPAEPGRCGRAA</sequence>
<name>A0ABN0G2Z2_9BURK</name>
<feature type="transmembrane region" description="Helical" evidence="6">
    <location>
        <begin position="26"/>
        <end position="47"/>
    </location>
</feature>
<dbReference type="InterPro" id="IPR004752">
    <property type="entry name" value="AmpG_permease/AT-1"/>
</dbReference>
<evidence type="ECO:0000256" key="1">
    <source>
        <dbReference type="ARBA" id="ARBA00004141"/>
    </source>
</evidence>
<feature type="transmembrane region" description="Helical" evidence="6">
    <location>
        <begin position="97"/>
        <end position="117"/>
    </location>
</feature>
<dbReference type="Pfam" id="PF07690">
    <property type="entry name" value="MFS_1"/>
    <property type="match status" value="1"/>
</dbReference>
<feature type="transmembrane region" description="Helical" evidence="6">
    <location>
        <begin position="237"/>
        <end position="255"/>
    </location>
</feature>
<dbReference type="SUPFAM" id="SSF103473">
    <property type="entry name" value="MFS general substrate transporter"/>
    <property type="match status" value="1"/>
</dbReference>
<gene>
    <name evidence="7" type="ORF">A33K_16205</name>
</gene>
<dbReference type="EMBL" id="JH692064">
    <property type="protein sequence ID" value="EIP86602.1"/>
    <property type="molecule type" value="Genomic_DNA"/>
</dbReference>
<feature type="transmembrane region" description="Helical" evidence="6">
    <location>
        <begin position="299"/>
        <end position="321"/>
    </location>
</feature>
<keyword evidence="4 6" id="KW-1133">Transmembrane helix</keyword>
<dbReference type="Proteomes" id="UP000004682">
    <property type="component" value="Unassembled WGS sequence"/>
</dbReference>
<reference evidence="8" key="1">
    <citation type="journal article" date="2012" name="J. Bacteriol.">
        <title>Revised Genome Sequence of Burkholderia thailandensis MSMB43 with Improved Annotation.</title>
        <authorList>
            <person name="Zhuo Y."/>
            <person name="Liu L."/>
            <person name="Wang Q."/>
            <person name="Liu X."/>
            <person name="Ren B."/>
            <person name="Liu M."/>
            <person name="Ni P."/>
            <person name="Cheng Y.Q."/>
            <person name="Zhang L."/>
        </authorList>
    </citation>
    <scope>NUCLEOTIDE SEQUENCE [LARGE SCALE GENOMIC DNA]</scope>
    <source>
        <strain evidence="8">MSMB43</strain>
    </source>
</reference>
<dbReference type="Gene3D" id="1.20.1250.20">
    <property type="entry name" value="MFS general substrate transporter like domains"/>
    <property type="match status" value="1"/>
</dbReference>
<keyword evidence="3 6" id="KW-0812">Transmembrane</keyword>
<dbReference type="PANTHER" id="PTHR12778:SF10">
    <property type="entry name" value="MAJOR FACILITATOR SUPERFAMILY DOMAIN-CONTAINING PROTEIN 3"/>
    <property type="match status" value="1"/>
</dbReference>
<evidence type="ECO:0000313" key="8">
    <source>
        <dbReference type="Proteomes" id="UP000004682"/>
    </source>
</evidence>
<evidence type="ECO:0000256" key="5">
    <source>
        <dbReference type="ARBA" id="ARBA00023136"/>
    </source>
</evidence>
<feature type="transmembrane region" description="Helical" evidence="6">
    <location>
        <begin position="362"/>
        <end position="381"/>
    </location>
</feature>
<feature type="transmembrane region" description="Helical" evidence="6">
    <location>
        <begin position="123"/>
        <end position="143"/>
    </location>
</feature>
<keyword evidence="8" id="KW-1185">Reference proteome</keyword>
<feature type="transmembrane region" description="Helical" evidence="6">
    <location>
        <begin position="164"/>
        <end position="183"/>
    </location>
</feature>
<evidence type="ECO:0000313" key="7">
    <source>
        <dbReference type="EMBL" id="EIP86602.1"/>
    </source>
</evidence>
<organism evidence="7 8">
    <name type="scientific">Burkholderia humptydooensis MSMB43</name>
    <dbReference type="NCBI Taxonomy" id="441157"/>
    <lineage>
        <taxon>Bacteria</taxon>
        <taxon>Pseudomonadati</taxon>
        <taxon>Pseudomonadota</taxon>
        <taxon>Betaproteobacteria</taxon>
        <taxon>Burkholderiales</taxon>
        <taxon>Burkholderiaceae</taxon>
        <taxon>Burkholderia</taxon>
        <taxon>pseudomallei group</taxon>
    </lineage>
</organism>
<feature type="transmembrane region" description="Helical" evidence="6">
    <location>
        <begin position="270"/>
        <end position="292"/>
    </location>
</feature>
<evidence type="ECO:0000256" key="2">
    <source>
        <dbReference type="ARBA" id="ARBA00022448"/>
    </source>
</evidence>
<feature type="transmembrane region" description="Helical" evidence="6">
    <location>
        <begin position="67"/>
        <end position="85"/>
    </location>
</feature>
<proteinExistence type="predicted"/>
<feature type="transmembrane region" description="Helical" evidence="6">
    <location>
        <begin position="333"/>
        <end position="355"/>
    </location>
</feature>
<feature type="transmembrane region" description="Helical" evidence="6">
    <location>
        <begin position="393"/>
        <end position="413"/>
    </location>
</feature>
<feature type="transmembrane region" description="Helical" evidence="6">
    <location>
        <begin position="189"/>
        <end position="211"/>
    </location>
</feature>
<comment type="subcellular location">
    <subcellularLocation>
        <location evidence="1">Membrane</location>
        <topology evidence="1">Multi-pass membrane protein</topology>
    </subcellularLocation>
</comment>
<evidence type="ECO:0000256" key="3">
    <source>
        <dbReference type="ARBA" id="ARBA00022692"/>
    </source>
</evidence>
<dbReference type="InterPro" id="IPR011701">
    <property type="entry name" value="MFS"/>
</dbReference>
<evidence type="ECO:0000256" key="6">
    <source>
        <dbReference type="SAM" id="Phobius"/>
    </source>
</evidence>
<dbReference type="InterPro" id="IPR036259">
    <property type="entry name" value="MFS_trans_sf"/>
</dbReference>